<evidence type="ECO:0000313" key="2">
    <source>
        <dbReference type="EMBL" id="MDP9825193.1"/>
    </source>
</evidence>
<feature type="compositionally biased region" description="Basic and acidic residues" evidence="1">
    <location>
        <begin position="86"/>
        <end position="103"/>
    </location>
</feature>
<organism evidence="2 3">
    <name type="scientific">Kineosporia succinea</name>
    <dbReference type="NCBI Taxonomy" id="84632"/>
    <lineage>
        <taxon>Bacteria</taxon>
        <taxon>Bacillati</taxon>
        <taxon>Actinomycetota</taxon>
        <taxon>Actinomycetes</taxon>
        <taxon>Kineosporiales</taxon>
        <taxon>Kineosporiaceae</taxon>
        <taxon>Kineosporia</taxon>
    </lineage>
</organism>
<comment type="caution">
    <text evidence="2">The sequence shown here is derived from an EMBL/GenBank/DDBJ whole genome shotgun (WGS) entry which is preliminary data.</text>
</comment>
<accession>A0ABT9NXN7</accession>
<evidence type="ECO:0008006" key="4">
    <source>
        <dbReference type="Google" id="ProtNLM"/>
    </source>
</evidence>
<proteinExistence type="predicted"/>
<keyword evidence="3" id="KW-1185">Reference proteome</keyword>
<dbReference type="Proteomes" id="UP001235712">
    <property type="component" value="Unassembled WGS sequence"/>
</dbReference>
<reference evidence="2 3" key="1">
    <citation type="submission" date="2023-07" db="EMBL/GenBank/DDBJ databases">
        <title>Sequencing the genomes of 1000 actinobacteria strains.</title>
        <authorList>
            <person name="Klenk H.-P."/>
        </authorList>
    </citation>
    <scope>NUCLEOTIDE SEQUENCE [LARGE SCALE GENOMIC DNA]</scope>
    <source>
        <strain evidence="2 3">DSM 44388</strain>
    </source>
</reference>
<gene>
    <name evidence="2" type="ORF">J2S57_000942</name>
</gene>
<dbReference type="EMBL" id="JAUSQZ010000001">
    <property type="protein sequence ID" value="MDP9825193.1"/>
    <property type="molecule type" value="Genomic_DNA"/>
</dbReference>
<feature type="region of interest" description="Disordered" evidence="1">
    <location>
        <begin position="86"/>
        <end position="174"/>
    </location>
</feature>
<name>A0ABT9NXN7_9ACTN</name>
<dbReference type="RefSeq" id="WP_307238727.1">
    <property type="nucleotide sequence ID" value="NZ_JAUSQZ010000001.1"/>
</dbReference>
<feature type="compositionally biased region" description="Basic and acidic residues" evidence="1">
    <location>
        <begin position="156"/>
        <end position="167"/>
    </location>
</feature>
<sequence>MSIVRTPRPQSDFLIISNAVVRDENLSYRARGVLIDLLSRPDNWTTNADAIARRGKEGRDAIRTVLIELETAGYLVRQRIRKPDGTFAHGDDLIYDTPQRDRASGTSSSRSSKKRRSEPQAGNPQADSPRADFQASKEEPKEEEHTQAGRAAQLRDSWKPSESHQQRAQETGLDLPQQVELFRLHAQANGRTAKNWDAAFTTWLINAKKFADRDAERNRRFPSNPRRGSGPAHLRPAQVSPTFESGGGFLDGSGKDGDSLMLGGAA</sequence>
<protein>
    <recommendedName>
        <fullName evidence="4">Helix-turn-helix protein</fullName>
    </recommendedName>
</protein>
<evidence type="ECO:0000313" key="3">
    <source>
        <dbReference type="Proteomes" id="UP001235712"/>
    </source>
</evidence>
<evidence type="ECO:0000256" key="1">
    <source>
        <dbReference type="SAM" id="MobiDB-lite"/>
    </source>
</evidence>
<feature type="compositionally biased region" description="Basic and acidic residues" evidence="1">
    <location>
        <begin position="135"/>
        <end position="147"/>
    </location>
</feature>
<feature type="region of interest" description="Disordered" evidence="1">
    <location>
        <begin position="211"/>
        <end position="266"/>
    </location>
</feature>